<protein>
    <submittedName>
        <fullName evidence="6">Aminoacetone oxidase family FAD-binding enzyme</fullName>
    </submittedName>
</protein>
<evidence type="ECO:0000313" key="7">
    <source>
        <dbReference type="Proteomes" id="UP000831151"/>
    </source>
</evidence>
<gene>
    <name evidence="6" type="ORF">M1R53_03820</name>
</gene>
<feature type="domain" description="RsdA/BaiN/AoA(So)-like insert" evidence="5">
    <location>
        <begin position="185"/>
        <end position="339"/>
    </location>
</feature>
<keyword evidence="3" id="KW-0274">FAD</keyword>
<reference evidence="6" key="1">
    <citation type="submission" date="2022-04" db="EMBL/GenBank/DDBJ databases">
        <title>Complete genome sequences of Ezakiella coagulans and Fenollaria massiliensis.</title>
        <authorList>
            <person name="France M.T."/>
            <person name="Clifford J."/>
            <person name="Narina S."/>
            <person name="Rutt L."/>
            <person name="Ravel J."/>
        </authorList>
    </citation>
    <scope>NUCLEOTIDE SEQUENCE</scope>
    <source>
        <strain evidence="6">C0061C2</strain>
    </source>
</reference>
<evidence type="ECO:0000256" key="3">
    <source>
        <dbReference type="ARBA" id="ARBA00022827"/>
    </source>
</evidence>
<dbReference type="InterPro" id="IPR023166">
    <property type="entry name" value="BaiN-like_dom_sf"/>
</dbReference>
<evidence type="ECO:0000313" key="6">
    <source>
        <dbReference type="EMBL" id="UQK59782.1"/>
    </source>
</evidence>
<evidence type="ECO:0000256" key="2">
    <source>
        <dbReference type="ARBA" id="ARBA00022630"/>
    </source>
</evidence>
<dbReference type="Proteomes" id="UP000831151">
    <property type="component" value="Chromosome"/>
</dbReference>
<dbReference type="KEGG" id="fms:M1R53_03820"/>
<keyword evidence="7" id="KW-1185">Reference proteome</keyword>
<dbReference type="Gene3D" id="3.50.50.60">
    <property type="entry name" value="FAD/NAD(P)-binding domain"/>
    <property type="match status" value="1"/>
</dbReference>
<feature type="domain" description="RsdA/BaiN/AoA(So)-like Rossmann fold-like" evidence="4">
    <location>
        <begin position="4"/>
        <end position="395"/>
    </location>
</feature>
<dbReference type="InterPro" id="IPR057661">
    <property type="entry name" value="RsdA/BaiN/AoA(So)_Rossmann"/>
</dbReference>
<dbReference type="RefSeq" id="WP_249243133.1">
    <property type="nucleotide sequence ID" value="NZ_CP096649.1"/>
</dbReference>
<evidence type="ECO:0000259" key="5">
    <source>
        <dbReference type="Pfam" id="PF22780"/>
    </source>
</evidence>
<comment type="cofactor">
    <cofactor evidence="1">
        <name>FAD</name>
        <dbReference type="ChEBI" id="CHEBI:57692"/>
    </cofactor>
</comment>
<dbReference type="SUPFAM" id="SSF160996">
    <property type="entry name" value="HI0933 insert domain-like"/>
    <property type="match status" value="1"/>
</dbReference>
<dbReference type="InterPro" id="IPR036188">
    <property type="entry name" value="FAD/NAD-bd_sf"/>
</dbReference>
<dbReference type="Pfam" id="PF03486">
    <property type="entry name" value="HI0933_like"/>
    <property type="match status" value="1"/>
</dbReference>
<dbReference type="Pfam" id="PF22780">
    <property type="entry name" value="HI0933_like_1st"/>
    <property type="match status" value="1"/>
</dbReference>
<dbReference type="Gene3D" id="1.10.8.260">
    <property type="entry name" value="HI0933 insert domain-like"/>
    <property type="match status" value="1"/>
</dbReference>
<sequence length="405" mass="45721">MIYDAIVIGAGAAALFFGALNKDKLNILMLERNDRVGKKLLTTGNGRCNYTNTKLNENPYNDKDFTLYMIEKYGYEAIKNKFQVMGIYPYIEEDRVYPMSLQASSVLDVLRYENERNNVNIKTDVFVKSFHKDGDIFLIKDQNANIYKSKSLVIACGGAAMPKFGSDANLYKQIKELGISVIDTKPALVPYECDYKYLKHLDGLRVKAKLSLKKAGKIIKDDVDDVLFTKYGLSGPTVFQLSRYISGKESAYKFSVDFFYTFNEDELFSSLSDRRKDIGYKSLDDFFIGLIHKRLIIPVLDRLGLVKETNAKNLSDKDLHKIINILKDFELDIIKNKGYGIGQISLGGVATKEINAKTMESKKINGLYFIGEVIDIDGPCGGYNLSFAWLSAMAAYDDIKLRCKA</sequence>
<organism evidence="6 7">
    <name type="scientific">Fenollaria massiliensis</name>
    <dbReference type="NCBI Taxonomy" id="938288"/>
    <lineage>
        <taxon>Bacteria</taxon>
        <taxon>Bacillati</taxon>
        <taxon>Bacillota</taxon>
        <taxon>Clostridia</taxon>
        <taxon>Eubacteriales</taxon>
        <taxon>Fenollaria</taxon>
    </lineage>
</organism>
<dbReference type="Gene3D" id="2.40.30.10">
    <property type="entry name" value="Translation factors"/>
    <property type="match status" value="1"/>
</dbReference>
<accession>A0A9E7IVT3</accession>
<dbReference type="PANTHER" id="PTHR42887:SF2">
    <property type="entry name" value="OS12G0638800 PROTEIN"/>
    <property type="match status" value="1"/>
</dbReference>
<dbReference type="SUPFAM" id="SSF51905">
    <property type="entry name" value="FAD/NAD(P)-binding domain"/>
    <property type="match status" value="1"/>
</dbReference>
<dbReference type="InterPro" id="IPR004792">
    <property type="entry name" value="BaiN-like"/>
</dbReference>
<dbReference type="NCBIfam" id="TIGR00275">
    <property type="entry name" value="aminoacetone oxidase family FAD-binding enzyme"/>
    <property type="match status" value="1"/>
</dbReference>
<proteinExistence type="predicted"/>
<dbReference type="InterPro" id="IPR055178">
    <property type="entry name" value="RsdA/BaiN/AoA(So)-like_dom"/>
</dbReference>
<dbReference type="AlphaFoldDB" id="A0A9E7IVT3"/>
<dbReference type="PANTHER" id="PTHR42887">
    <property type="entry name" value="OS12G0638800 PROTEIN"/>
    <property type="match status" value="1"/>
</dbReference>
<evidence type="ECO:0000259" key="4">
    <source>
        <dbReference type="Pfam" id="PF03486"/>
    </source>
</evidence>
<dbReference type="EMBL" id="CP096649">
    <property type="protein sequence ID" value="UQK59782.1"/>
    <property type="molecule type" value="Genomic_DNA"/>
</dbReference>
<name>A0A9E7IVT3_9FIRM</name>
<evidence type="ECO:0000256" key="1">
    <source>
        <dbReference type="ARBA" id="ARBA00001974"/>
    </source>
</evidence>
<keyword evidence="2" id="KW-0285">Flavoprotein</keyword>